<organism evidence="3 4">
    <name type="scientific">Streptosporangium sandarakinum</name>
    <dbReference type="NCBI Taxonomy" id="1260955"/>
    <lineage>
        <taxon>Bacteria</taxon>
        <taxon>Bacillati</taxon>
        <taxon>Actinomycetota</taxon>
        <taxon>Actinomycetes</taxon>
        <taxon>Streptosporangiales</taxon>
        <taxon>Streptosporangiaceae</taxon>
        <taxon>Streptosporangium</taxon>
    </lineage>
</organism>
<evidence type="ECO:0000259" key="2">
    <source>
        <dbReference type="Pfam" id="PF00561"/>
    </source>
</evidence>
<keyword evidence="4" id="KW-1185">Reference proteome</keyword>
<sequence>MTKIRINGAEFGYDEAGDGPAVVLVHAGCADRRMWDHQFRALAETHRVIRYDWRGYGETDAATGDFSHHDDLLALLDALGVERAALVGGSAGGGIALDTVLSAPERVTGLVLVAPAVSGHEWPASMLARYREWVHDVIGVDRLRWYRQGKAESLDEAELEAYSAAETEFLVAGPDRDRHDLTPEVWAAALEMDRLLNRRSWTEGPPAASRKLDPPAKGRLDEVRVPTLMVTGLADGPEILELADLVTRGIKQARRVDIPDTGHLPPLERPAEFTAALKDFLSAL</sequence>
<dbReference type="Pfam" id="PF00561">
    <property type="entry name" value="Abhydrolase_1"/>
    <property type="match status" value="1"/>
</dbReference>
<dbReference type="InterPro" id="IPR000639">
    <property type="entry name" value="Epox_hydrolase-like"/>
</dbReference>
<dbReference type="Proteomes" id="UP000576393">
    <property type="component" value="Unassembled WGS sequence"/>
</dbReference>
<dbReference type="PANTHER" id="PTHR43798">
    <property type="entry name" value="MONOACYLGLYCEROL LIPASE"/>
    <property type="match status" value="1"/>
</dbReference>
<name>A0A852UVC4_9ACTN</name>
<evidence type="ECO:0000256" key="1">
    <source>
        <dbReference type="ARBA" id="ARBA00022801"/>
    </source>
</evidence>
<evidence type="ECO:0000313" key="4">
    <source>
        <dbReference type="Proteomes" id="UP000576393"/>
    </source>
</evidence>
<comment type="caution">
    <text evidence="3">The sequence shown here is derived from an EMBL/GenBank/DDBJ whole genome shotgun (WGS) entry which is preliminary data.</text>
</comment>
<feature type="domain" description="AB hydrolase-1" evidence="2">
    <location>
        <begin position="20"/>
        <end position="270"/>
    </location>
</feature>
<keyword evidence="1" id="KW-0378">Hydrolase</keyword>
<dbReference type="PRINTS" id="PR00111">
    <property type="entry name" value="ABHYDROLASE"/>
</dbReference>
<dbReference type="AlphaFoldDB" id="A0A852UVC4"/>
<gene>
    <name evidence="3" type="ORF">HDA43_003431</name>
</gene>
<protein>
    <submittedName>
        <fullName evidence="3">Pimeloyl-ACP methyl ester carboxylesterase</fullName>
    </submittedName>
</protein>
<dbReference type="PRINTS" id="PR00412">
    <property type="entry name" value="EPOXHYDRLASE"/>
</dbReference>
<dbReference type="InterPro" id="IPR000073">
    <property type="entry name" value="AB_hydrolase_1"/>
</dbReference>
<dbReference type="SUPFAM" id="SSF53474">
    <property type="entry name" value="alpha/beta-Hydrolases"/>
    <property type="match status" value="1"/>
</dbReference>
<dbReference type="InterPro" id="IPR050266">
    <property type="entry name" value="AB_hydrolase_sf"/>
</dbReference>
<dbReference type="GO" id="GO:0016787">
    <property type="term" value="F:hydrolase activity"/>
    <property type="evidence" value="ECO:0007669"/>
    <property type="project" value="UniProtKB-KW"/>
</dbReference>
<dbReference type="Gene3D" id="3.40.50.1820">
    <property type="entry name" value="alpha/beta hydrolase"/>
    <property type="match status" value="1"/>
</dbReference>
<proteinExistence type="predicted"/>
<accession>A0A852UVC4</accession>
<dbReference type="GO" id="GO:0016020">
    <property type="term" value="C:membrane"/>
    <property type="evidence" value="ECO:0007669"/>
    <property type="project" value="TreeGrafter"/>
</dbReference>
<dbReference type="RefSeq" id="WP_179821893.1">
    <property type="nucleotide sequence ID" value="NZ_JACCCO010000001.1"/>
</dbReference>
<dbReference type="PANTHER" id="PTHR43798:SF31">
    <property type="entry name" value="AB HYDROLASE SUPERFAMILY PROTEIN YCLE"/>
    <property type="match status" value="1"/>
</dbReference>
<dbReference type="EMBL" id="JACCCO010000001">
    <property type="protein sequence ID" value="NYF41272.1"/>
    <property type="molecule type" value="Genomic_DNA"/>
</dbReference>
<evidence type="ECO:0000313" key="3">
    <source>
        <dbReference type="EMBL" id="NYF41272.1"/>
    </source>
</evidence>
<reference evidence="3 4" key="1">
    <citation type="submission" date="2020-07" db="EMBL/GenBank/DDBJ databases">
        <title>Sequencing the genomes of 1000 actinobacteria strains.</title>
        <authorList>
            <person name="Klenk H.-P."/>
        </authorList>
    </citation>
    <scope>NUCLEOTIDE SEQUENCE [LARGE SCALE GENOMIC DNA]</scope>
    <source>
        <strain evidence="3 4">DSM 45763</strain>
    </source>
</reference>
<dbReference type="InterPro" id="IPR029058">
    <property type="entry name" value="AB_hydrolase_fold"/>
</dbReference>